<evidence type="ECO:0000313" key="2">
    <source>
        <dbReference type="Proteomes" id="UP000251993"/>
    </source>
</evidence>
<accession>A0A344TQY6</accession>
<dbReference type="Proteomes" id="UP000251993">
    <property type="component" value="Chromosome"/>
</dbReference>
<protein>
    <submittedName>
        <fullName evidence="1">Uncharacterized protein</fullName>
    </submittedName>
</protein>
<dbReference type="InterPro" id="IPR058512">
    <property type="entry name" value="DUF8199"/>
</dbReference>
<dbReference type="EMBL" id="CP030850">
    <property type="protein sequence ID" value="AXE21057.1"/>
    <property type="molecule type" value="Genomic_DNA"/>
</dbReference>
<reference evidence="1 2" key="1">
    <citation type="submission" date="2018-07" db="EMBL/GenBank/DDBJ databases">
        <title>Genome sequencing of Runella.</title>
        <authorList>
            <person name="Baek M.-G."/>
            <person name="Yi H."/>
        </authorList>
    </citation>
    <scope>NUCLEOTIDE SEQUENCE [LARGE SCALE GENOMIC DNA]</scope>
    <source>
        <strain evidence="1 2">HYN0085</strain>
    </source>
</reference>
<dbReference type="AlphaFoldDB" id="A0A344TQY6"/>
<gene>
    <name evidence="1" type="ORF">DR864_26635</name>
</gene>
<evidence type="ECO:0000313" key="1">
    <source>
        <dbReference type="EMBL" id="AXE21057.1"/>
    </source>
</evidence>
<sequence>MKTLLRKALTLFMAFVVLTASMGFGVVEHHCLMRGKSIQLAALQKEGVAACGQNSTKSPVSNQTSFQKQDCCDDQQSYENVDVSSSVTQWVAKFLQIISDAVIGALVAVFKSILAFFVASPESSASLSSFSSLFHGRTLLSFVQSFLI</sequence>
<organism evidence="1 2">
    <name type="scientific">Runella rosea</name>
    <dbReference type="NCBI Taxonomy" id="2259595"/>
    <lineage>
        <taxon>Bacteria</taxon>
        <taxon>Pseudomonadati</taxon>
        <taxon>Bacteroidota</taxon>
        <taxon>Cytophagia</taxon>
        <taxon>Cytophagales</taxon>
        <taxon>Spirosomataceae</taxon>
        <taxon>Runella</taxon>
    </lineage>
</organism>
<dbReference type="OrthoDB" id="952405at2"/>
<proteinExistence type="predicted"/>
<dbReference type="RefSeq" id="WP_114069820.1">
    <property type="nucleotide sequence ID" value="NZ_CP030850.1"/>
</dbReference>
<dbReference type="NCBIfam" id="NF047658">
    <property type="entry name" value="HYC_CC_PP"/>
    <property type="match status" value="1"/>
</dbReference>
<dbReference type="Pfam" id="PF26622">
    <property type="entry name" value="DUF8199"/>
    <property type="match status" value="1"/>
</dbReference>
<name>A0A344TQY6_9BACT</name>
<dbReference type="InterPro" id="IPR058060">
    <property type="entry name" value="HYC_CC_PP"/>
</dbReference>
<dbReference type="KEGG" id="run:DR864_26635"/>
<keyword evidence="2" id="KW-1185">Reference proteome</keyword>